<protein>
    <submittedName>
        <fullName evidence="2">Uncharacterized protein</fullName>
    </submittedName>
</protein>
<feature type="region of interest" description="Disordered" evidence="1">
    <location>
        <begin position="105"/>
        <end position="148"/>
    </location>
</feature>
<dbReference type="PANTHER" id="PTHR47306:SF2">
    <property type="entry name" value="CORE-BINDING (CB) DOMAIN-CONTAINING PROTEIN"/>
    <property type="match status" value="1"/>
</dbReference>
<reference evidence="2" key="2">
    <citation type="submission" date="2025-09" db="UniProtKB">
        <authorList>
            <consortium name="Ensembl"/>
        </authorList>
    </citation>
    <scope>IDENTIFICATION</scope>
</reference>
<keyword evidence="3" id="KW-1185">Reference proteome</keyword>
<dbReference type="Ensembl" id="ENSNMLT00000041233.1">
    <property type="protein sequence ID" value="ENSNMLP00000037013.1"/>
    <property type="gene ID" value="ENSNMLG00000022925.1"/>
</dbReference>
<name>A0A8C6UJC5_9GOBI</name>
<evidence type="ECO:0000313" key="2">
    <source>
        <dbReference type="Ensembl" id="ENSNMLP00000037013.1"/>
    </source>
</evidence>
<sequence>MAEKDVDRRVVYCLICHKPSETISTHLASVCMKDKSPEERHAEMQRAKASTKRWTQEGRIWDYKDICTWLHHGPSRCALSQELQRRGFFVLNRPEYVAMAKAEETMGPAEGGEPSTSSAEPSAAPSTPRPAEDPIQSESELEASTTSDLSWQWPTSEYSNTMRARMQEENLYAKFPPETSLLKQFKEHLVTVWEFPNCQQEVDNVSRVLRYIQPTGDDINLDFLQKTTMLGDYFNQLKKVGQSAATRLNSIKSMIQFIDFLMLQYGATDLSVFRKCSHYQEFLKVLRIPISKDHNRDLCAKRYDYFVGLKKTVHSLQKVLHEAKKDILGIYRRLLKGEDVAEEEKTHYRYYCEAILILGHFQRPGAVEGLAVTDWLKKQSCKGRFVVTVKSHKTANSQVAAFALTEEEAALINQYYMSIRPDHLKDGNDDNTAGPERLFVSQNGQPIKSATNDLRRLHEIYKCPNITSQEIRQAVETEGELQLTDEQKTDLAHYCVAKSHYHTRDPVSIVNTANILQLITRG</sequence>
<organism evidence="2 3">
    <name type="scientific">Neogobius melanostomus</name>
    <name type="common">round goby</name>
    <dbReference type="NCBI Taxonomy" id="47308"/>
    <lineage>
        <taxon>Eukaryota</taxon>
        <taxon>Metazoa</taxon>
        <taxon>Chordata</taxon>
        <taxon>Craniata</taxon>
        <taxon>Vertebrata</taxon>
        <taxon>Euteleostomi</taxon>
        <taxon>Actinopterygii</taxon>
        <taxon>Neopterygii</taxon>
        <taxon>Teleostei</taxon>
        <taxon>Neoteleostei</taxon>
        <taxon>Acanthomorphata</taxon>
        <taxon>Gobiaria</taxon>
        <taxon>Gobiiformes</taxon>
        <taxon>Gobioidei</taxon>
        <taxon>Gobiidae</taxon>
        <taxon>Benthophilinae</taxon>
        <taxon>Neogobiini</taxon>
        <taxon>Neogobius</taxon>
    </lineage>
</organism>
<dbReference type="Proteomes" id="UP000694523">
    <property type="component" value="Unplaced"/>
</dbReference>
<proteinExistence type="predicted"/>
<evidence type="ECO:0000256" key="1">
    <source>
        <dbReference type="SAM" id="MobiDB-lite"/>
    </source>
</evidence>
<accession>A0A8C6UJC5</accession>
<dbReference type="AlphaFoldDB" id="A0A8C6UJC5"/>
<evidence type="ECO:0000313" key="3">
    <source>
        <dbReference type="Proteomes" id="UP000694523"/>
    </source>
</evidence>
<feature type="compositionally biased region" description="Low complexity" evidence="1">
    <location>
        <begin position="111"/>
        <end position="126"/>
    </location>
</feature>
<feature type="compositionally biased region" description="Polar residues" evidence="1">
    <location>
        <begin position="136"/>
        <end position="148"/>
    </location>
</feature>
<reference evidence="2" key="1">
    <citation type="submission" date="2025-08" db="UniProtKB">
        <authorList>
            <consortium name="Ensembl"/>
        </authorList>
    </citation>
    <scope>IDENTIFICATION</scope>
</reference>
<dbReference type="PANTHER" id="PTHR47306">
    <property type="entry name" value="SI:CH211-178J18.4-RELATED"/>
    <property type="match status" value="1"/>
</dbReference>